<proteinExistence type="predicted"/>
<feature type="non-terminal residue" evidence="1">
    <location>
        <position position="1"/>
    </location>
</feature>
<dbReference type="AlphaFoldDB" id="A0A0K2UH36"/>
<name>A0A0K2UH36_LEPSM</name>
<protein>
    <submittedName>
        <fullName evidence="1">Uncharacterized protein</fullName>
    </submittedName>
</protein>
<dbReference type="EMBL" id="HACA01020157">
    <property type="protein sequence ID" value="CDW37518.1"/>
    <property type="molecule type" value="Transcribed_RNA"/>
</dbReference>
<evidence type="ECO:0000313" key="1">
    <source>
        <dbReference type="EMBL" id="CDW37518.1"/>
    </source>
</evidence>
<reference evidence="1" key="1">
    <citation type="submission" date="2014-05" db="EMBL/GenBank/DDBJ databases">
        <authorList>
            <person name="Chronopoulou M."/>
        </authorList>
    </citation>
    <scope>NUCLEOTIDE SEQUENCE</scope>
    <source>
        <tissue evidence="1">Whole organism</tissue>
    </source>
</reference>
<sequence>QTWYETPRKSAVFLHKEPQVSPFPNNISQRPFVLLLVLN</sequence>
<accession>A0A0K2UH36</accession>
<organism evidence="1">
    <name type="scientific">Lepeophtheirus salmonis</name>
    <name type="common">Salmon louse</name>
    <name type="synonym">Caligus salmonis</name>
    <dbReference type="NCBI Taxonomy" id="72036"/>
    <lineage>
        <taxon>Eukaryota</taxon>
        <taxon>Metazoa</taxon>
        <taxon>Ecdysozoa</taxon>
        <taxon>Arthropoda</taxon>
        <taxon>Crustacea</taxon>
        <taxon>Multicrustacea</taxon>
        <taxon>Hexanauplia</taxon>
        <taxon>Copepoda</taxon>
        <taxon>Siphonostomatoida</taxon>
        <taxon>Caligidae</taxon>
        <taxon>Lepeophtheirus</taxon>
    </lineage>
</organism>